<dbReference type="EMBL" id="KV418024">
    <property type="protein sequence ID" value="KZP03660.1"/>
    <property type="molecule type" value="Genomic_DNA"/>
</dbReference>
<protein>
    <submittedName>
        <fullName evidence="3">Uncharacterized protein</fullName>
    </submittedName>
</protein>
<dbReference type="Proteomes" id="UP000076532">
    <property type="component" value="Unassembled WGS sequence"/>
</dbReference>
<evidence type="ECO:0000256" key="2">
    <source>
        <dbReference type="SAM" id="SignalP"/>
    </source>
</evidence>
<feature type="compositionally biased region" description="Low complexity" evidence="1">
    <location>
        <begin position="145"/>
        <end position="162"/>
    </location>
</feature>
<evidence type="ECO:0000313" key="4">
    <source>
        <dbReference type="Proteomes" id="UP000076532"/>
    </source>
</evidence>
<proteinExistence type="predicted"/>
<feature type="signal peptide" evidence="2">
    <location>
        <begin position="1"/>
        <end position="18"/>
    </location>
</feature>
<organism evidence="3 4">
    <name type="scientific">Athelia psychrophila</name>
    <dbReference type="NCBI Taxonomy" id="1759441"/>
    <lineage>
        <taxon>Eukaryota</taxon>
        <taxon>Fungi</taxon>
        <taxon>Dikarya</taxon>
        <taxon>Basidiomycota</taxon>
        <taxon>Agaricomycotina</taxon>
        <taxon>Agaricomycetes</taxon>
        <taxon>Agaricomycetidae</taxon>
        <taxon>Atheliales</taxon>
        <taxon>Atheliaceae</taxon>
        <taxon>Athelia</taxon>
    </lineage>
</organism>
<reference evidence="3 4" key="1">
    <citation type="journal article" date="2016" name="Mol. Biol. Evol.">
        <title>Comparative Genomics of Early-Diverging Mushroom-Forming Fungi Provides Insights into the Origins of Lignocellulose Decay Capabilities.</title>
        <authorList>
            <person name="Nagy L.G."/>
            <person name="Riley R."/>
            <person name="Tritt A."/>
            <person name="Adam C."/>
            <person name="Daum C."/>
            <person name="Floudas D."/>
            <person name="Sun H."/>
            <person name="Yadav J.S."/>
            <person name="Pangilinan J."/>
            <person name="Larsson K.H."/>
            <person name="Matsuura K."/>
            <person name="Barry K."/>
            <person name="Labutti K."/>
            <person name="Kuo R."/>
            <person name="Ohm R.A."/>
            <person name="Bhattacharya S.S."/>
            <person name="Shirouzu T."/>
            <person name="Yoshinaga Y."/>
            <person name="Martin F.M."/>
            <person name="Grigoriev I.V."/>
            <person name="Hibbett D.S."/>
        </authorList>
    </citation>
    <scope>NUCLEOTIDE SEQUENCE [LARGE SCALE GENOMIC DNA]</scope>
    <source>
        <strain evidence="3 4">CBS 109695</strain>
    </source>
</reference>
<feature type="region of interest" description="Disordered" evidence="1">
    <location>
        <begin position="90"/>
        <end position="162"/>
    </location>
</feature>
<keyword evidence="4" id="KW-1185">Reference proteome</keyword>
<accession>A0A167U783</accession>
<name>A0A167U783_9AGAM</name>
<feature type="chain" id="PRO_5007892859" evidence="2">
    <location>
        <begin position="19"/>
        <end position="215"/>
    </location>
</feature>
<gene>
    <name evidence="3" type="ORF">FIBSPDRAFT_1015486</name>
</gene>
<sequence length="215" mass="24058">MWLASGLRMALWWRSAFCTTCRWPNPSARSRCPRTTGRSSSYLQTILKTPSSAKCALRKSTRRLTCRSSGASGSAYESYHSTRRAKLIRSWSRPTPRCTSRPNCATPPRPRLTSLKLRPPSETPRLGPRPLTRHLRRSRLPSAPPASASPRTATRTPAPSRSTSYAAFHALTSFTPSDTRPAFNGKLVGEGDYFQSDAAHSQRPARLISRYIRER</sequence>
<dbReference type="AlphaFoldDB" id="A0A167U783"/>
<keyword evidence="2" id="KW-0732">Signal</keyword>
<evidence type="ECO:0000256" key="1">
    <source>
        <dbReference type="SAM" id="MobiDB-lite"/>
    </source>
</evidence>
<evidence type="ECO:0000313" key="3">
    <source>
        <dbReference type="EMBL" id="KZP03660.1"/>
    </source>
</evidence>